<feature type="transmembrane region" description="Helical" evidence="10">
    <location>
        <begin position="279"/>
        <end position="299"/>
    </location>
</feature>
<evidence type="ECO:0000256" key="5">
    <source>
        <dbReference type="ARBA" id="ARBA00022692"/>
    </source>
</evidence>
<feature type="compositionally biased region" description="Polar residues" evidence="11">
    <location>
        <begin position="20"/>
        <end position="43"/>
    </location>
</feature>
<feature type="region of interest" description="Disordered" evidence="11">
    <location>
        <begin position="1"/>
        <end position="77"/>
    </location>
</feature>
<dbReference type="InterPro" id="IPR035952">
    <property type="entry name" value="Rhomboid-like_sf"/>
</dbReference>
<keyword evidence="5 10" id="KW-0812">Transmembrane</keyword>
<dbReference type="Gene3D" id="1.20.1540.10">
    <property type="entry name" value="Rhomboid-like"/>
    <property type="match status" value="1"/>
</dbReference>
<feature type="transmembrane region" description="Helical" evidence="10">
    <location>
        <begin position="142"/>
        <end position="160"/>
    </location>
</feature>
<dbReference type="PANTHER" id="PTHR22936:SF69">
    <property type="entry name" value="RHOMBOID-LIKE PROTEIN"/>
    <property type="match status" value="1"/>
</dbReference>
<feature type="transmembrane region" description="Helical" evidence="10">
    <location>
        <begin position="245"/>
        <end position="267"/>
    </location>
</feature>
<evidence type="ECO:0000256" key="4">
    <source>
        <dbReference type="ARBA" id="ARBA00022670"/>
    </source>
</evidence>
<comment type="similarity">
    <text evidence="3 10">Belongs to the peptidase S54 family.</text>
</comment>
<keyword evidence="9 10" id="KW-0472">Membrane</keyword>
<dbReference type="EC" id="3.4.21.105" evidence="10"/>
<comment type="function">
    <text evidence="10">Serine protease involved in intramembrane proteolysis.</text>
</comment>
<gene>
    <name evidence="13" type="ORF">AAF712_000820</name>
</gene>
<keyword evidence="6 10" id="KW-0378">Hydrolase</keyword>
<comment type="caution">
    <text evidence="13">The sequence shown here is derived from an EMBL/GenBank/DDBJ whole genome shotgun (WGS) entry which is preliminary data.</text>
</comment>
<dbReference type="EMBL" id="JBBXMP010000002">
    <property type="protein sequence ID" value="KAL0071897.1"/>
    <property type="molecule type" value="Genomic_DNA"/>
</dbReference>
<feature type="transmembrane region" description="Helical" evidence="10">
    <location>
        <begin position="366"/>
        <end position="383"/>
    </location>
</feature>
<accession>A0ABR3AD79</accession>
<evidence type="ECO:0000256" key="8">
    <source>
        <dbReference type="ARBA" id="ARBA00022989"/>
    </source>
</evidence>
<evidence type="ECO:0000256" key="11">
    <source>
        <dbReference type="SAM" id="MobiDB-lite"/>
    </source>
</evidence>
<evidence type="ECO:0000256" key="6">
    <source>
        <dbReference type="ARBA" id="ARBA00022801"/>
    </source>
</evidence>
<evidence type="ECO:0000313" key="13">
    <source>
        <dbReference type="EMBL" id="KAL0071897.1"/>
    </source>
</evidence>
<protein>
    <recommendedName>
        <fullName evidence="10">Rhomboid-type serine protease</fullName>
        <ecNumber evidence="10">3.4.21.105</ecNumber>
    </recommendedName>
</protein>
<reference evidence="13 14" key="1">
    <citation type="submission" date="2024-05" db="EMBL/GenBank/DDBJ databases">
        <title>A draft genome resource for the thread blight pathogen Marasmius tenuissimus strain MS-2.</title>
        <authorList>
            <person name="Yulfo-Soto G.E."/>
            <person name="Baruah I.K."/>
            <person name="Amoako-Attah I."/>
            <person name="Bukari Y."/>
            <person name="Meinhardt L.W."/>
            <person name="Bailey B.A."/>
            <person name="Cohen S.P."/>
        </authorList>
    </citation>
    <scope>NUCLEOTIDE SEQUENCE [LARGE SCALE GENOMIC DNA]</scope>
    <source>
        <strain evidence="13 14">MS-2</strain>
    </source>
</reference>
<sequence length="440" mass="48448">MYTSKVYPPEDDAFDHRSIMSDNTTQRNLVRGASTSQRSQNSMYKAPISDSLVIEEEPRGHSKGEHSQSSLVGNAAPMGKSSQYQDLEYADPYKDQQAPLVSEAPNPFANSRFGKFMAKGKYPIEQRIEDKKRGIGRQKSPFVVWAFSAIMVALIIYELIVNWKAQGSPLSFKPVTNVMLGPSWSALINVGGRFPPCMKFVEGAKPTDLVPCLNATANPPTRDTLCTIEEVCGHGGFDGKEPNQWWRFISPIFLHAGLIHIALNLFAQLTISAQIEREMGSGGFLITYMAAGIFGNVLGGNFSLVGSPSTGASGAIFGTLAVLWVDLFAHWKYHYRPVRKLIFMIIDLAVGIAIGFIPFVDNFAHLGGLFMGLLVGMIFYPIISETKTHKSVVWGLRVAAIPAAIVMFVVLIRNFYTSDPYADRLQHVKDAGTCPAYPRV</sequence>
<keyword evidence="7 10" id="KW-0720">Serine protease</keyword>
<keyword evidence="8 10" id="KW-1133">Transmembrane helix</keyword>
<dbReference type="SUPFAM" id="SSF144091">
    <property type="entry name" value="Rhomboid-like"/>
    <property type="match status" value="1"/>
</dbReference>
<dbReference type="Proteomes" id="UP001437256">
    <property type="component" value="Unassembled WGS sequence"/>
</dbReference>
<dbReference type="InterPro" id="IPR022764">
    <property type="entry name" value="Peptidase_S54_rhomboid_dom"/>
</dbReference>
<comment type="catalytic activity">
    <reaction evidence="1 10">
        <text>Cleaves type-1 transmembrane domains using a catalytic dyad composed of serine and histidine that are contributed by different transmembrane domains.</text>
        <dbReference type="EC" id="3.4.21.105"/>
    </reaction>
</comment>
<feature type="transmembrane region" description="Helical" evidence="10">
    <location>
        <begin position="311"/>
        <end position="329"/>
    </location>
</feature>
<evidence type="ECO:0000256" key="2">
    <source>
        <dbReference type="ARBA" id="ARBA00004141"/>
    </source>
</evidence>
<name>A0ABR3AD79_9AGAR</name>
<evidence type="ECO:0000256" key="3">
    <source>
        <dbReference type="ARBA" id="ARBA00009045"/>
    </source>
</evidence>
<evidence type="ECO:0000256" key="1">
    <source>
        <dbReference type="ARBA" id="ARBA00000156"/>
    </source>
</evidence>
<organism evidence="13 14">
    <name type="scientific">Marasmius tenuissimus</name>
    <dbReference type="NCBI Taxonomy" id="585030"/>
    <lineage>
        <taxon>Eukaryota</taxon>
        <taxon>Fungi</taxon>
        <taxon>Dikarya</taxon>
        <taxon>Basidiomycota</taxon>
        <taxon>Agaricomycotina</taxon>
        <taxon>Agaricomycetes</taxon>
        <taxon>Agaricomycetidae</taxon>
        <taxon>Agaricales</taxon>
        <taxon>Marasmiineae</taxon>
        <taxon>Marasmiaceae</taxon>
        <taxon>Marasmius</taxon>
    </lineage>
</organism>
<feature type="compositionally biased region" description="Basic and acidic residues" evidence="11">
    <location>
        <begin position="56"/>
        <end position="66"/>
    </location>
</feature>
<evidence type="ECO:0000256" key="10">
    <source>
        <dbReference type="RuleBase" id="RU362115"/>
    </source>
</evidence>
<keyword evidence="4 10" id="KW-0645">Protease</keyword>
<evidence type="ECO:0000256" key="7">
    <source>
        <dbReference type="ARBA" id="ARBA00022825"/>
    </source>
</evidence>
<dbReference type="Pfam" id="PF01694">
    <property type="entry name" value="Rhomboid"/>
    <property type="match status" value="1"/>
</dbReference>
<evidence type="ECO:0000259" key="12">
    <source>
        <dbReference type="Pfam" id="PF01694"/>
    </source>
</evidence>
<feature type="transmembrane region" description="Helical" evidence="10">
    <location>
        <begin position="395"/>
        <end position="416"/>
    </location>
</feature>
<proteinExistence type="inferred from homology"/>
<keyword evidence="14" id="KW-1185">Reference proteome</keyword>
<dbReference type="InterPro" id="IPR002610">
    <property type="entry name" value="Peptidase_S54_rhomboid-like"/>
</dbReference>
<evidence type="ECO:0000256" key="9">
    <source>
        <dbReference type="ARBA" id="ARBA00023136"/>
    </source>
</evidence>
<feature type="domain" description="Peptidase S54 rhomboid" evidence="12">
    <location>
        <begin position="243"/>
        <end position="380"/>
    </location>
</feature>
<comment type="subcellular location">
    <subcellularLocation>
        <location evidence="2 10">Membrane</location>
        <topology evidence="2 10">Multi-pass membrane protein</topology>
    </subcellularLocation>
</comment>
<dbReference type="PANTHER" id="PTHR22936">
    <property type="entry name" value="RHOMBOID-RELATED"/>
    <property type="match status" value="1"/>
</dbReference>
<feature type="transmembrane region" description="Helical" evidence="10">
    <location>
        <begin position="341"/>
        <end position="360"/>
    </location>
</feature>
<evidence type="ECO:0000313" key="14">
    <source>
        <dbReference type="Proteomes" id="UP001437256"/>
    </source>
</evidence>